<organism evidence="4 5">
    <name type="scientific">Theileria equi strain WA</name>
    <dbReference type="NCBI Taxonomy" id="1537102"/>
    <lineage>
        <taxon>Eukaryota</taxon>
        <taxon>Sar</taxon>
        <taxon>Alveolata</taxon>
        <taxon>Apicomplexa</taxon>
        <taxon>Aconoidasida</taxon>
        <taxon>Piroplasmida</taxon>
        <taxon>Theileriidae</taxon>
        <taxon>Theileria</taxon>
    </lineage>
</organism>
<dbReference type="GeneID" id="15803465"/>
<dbReference type="Proteomes" id="UP000031512">
    <property type="component" value="Chromosome 1"/>
</dbReference>
<sequence length="184" mass="20951">MRSTFFFLFFIGSALSHRLRSNVLAPSLYTSFSQKTYVDRISKIIRNDLDSKVDEIVDILASDLEKELGKNGLLAASYLETVSGNGWAKQAKVIVKKTLLSIIKRMIPLFDMWIHDAVQPPVVDRLVYKLLVHPLGFGISEELRNKLHITTENPWKEDAIDDDDDDFDTLGADEDEEDEDLDFS</sequence>
<evidence type="ECO:0000313" key="4">
    <source>
        <dbReference type="EMBL" id="AFZ80369.1"/>
    </source>
</evidence>
<feature type="compositionally biased region" description="Acidic residues" evidence="1">
    <location>
        <begin position="159"/>
        <end position="184"/>
    </location>
</feature>
<dbReference type="VEuPathDB" id="PiroplasmaDB:BEWA_032220"/>
<dbReference type="KEGG" id="beq:BEWA_032220"/>
<feature type="region of interest" description="Disordered" evidence="1">
    <location>
        <begin position="154"/>
        <end position="184"/>
    </location>
</feature>
<proteinExistence type="predicted"/>
<name>L0AZQ6_THEEQ</name>
<reference evidence="4 5" key="1">
    <citation type="journal article" date="2012" name="BMC Genomics">
        <title>Comparative genomic analysis and phylogenetic position of Theileria equi.</title>
        <authorList>
            <person name="Kappmeyer L.S."/>
            <person name="Thiagarajan M."/>
            <person name="Herndon D.R."/>
            <person name="Ramsay J.D."/>
            <person name="Caler E."/>
            <person name="Djikeng A."/>
            <person name="Gillespie J.J."/>
            <person name="Lau A.O."/>
            <person name="Roalson E.H."/>
            <person name="Silva J.C."/>
            <person name="Silva M.G."/>
            <person name="Suarez C.E."/>
            <person name="Ueti M.W."/>
            <person name="Nene V.M."/>
            <person name="Mealey R.H."/>
            <person name="Knowles D.P."/>
            <person name="Brayton K.A."/>
        </authorList>
    </citation>
    <scope>NUCLEOTIDE SEQUENCE [LARGE SCALE GENOMIC DNA]</scope>
    <source>
        <strain evidence="4 5">WA</strain>
    </source>
</reference>
<evidence type="ECO:0000259" key="3">
    <source>
        <dbReference type="Pfam" id="PF18659"/>
    </source>
</evidence>
<keyword evidence="2" id="KW-0732">Signal</keyword>
<dbReference type="Pfam" id="PF18659">
    <property type="entry name" value="CelTOS"/>
    <property type="match status" value="1"/>
</dbReference>
<evidence type="ECO:0000256" key="2">
    <source>
        <dbReference type="SAM" id="SignalP"/>
    </source>
</evidence>
<dbReference type="InterPro" id="IPR041004">
    <property type="entry name" value="CelTOS"/>
</dbReference>
<dbReference type="EMBL" id="CP001669">
    <property type="protein sequence ID" value="AFZ80369.1"/>
    <property type="molecule type" value="Genomic_DNA"/>
</dbReference>
<feature type="chain" id="PRO_5003939409" evidence="2">
    <location>
        <begin position="17"/>
        <end position="184"/>
    </location>
</feature>
<keyword evidence="5" id="KW-1185">Reference proteome</keyword>
<evidence type="ECO:0000256" key="1">
    <source>
        <dbReference type="SAM" id="MobiDB-lite"/>
    </source>
</evidence>
<accession>L0AZQ6</accession>
<dbReference type="RefSeq" id="XP_004830035.1">
    <property type="nucleotide sequence ID" value="XM_004829978.1"/>
</dbReference>
<gene>
    <name evidence="4" type="ORF">BEWA_032220</name>
</gene>
<protein>
    <submittedName>
        <fullName evidence="4">Signal peptide-containing protein</fullName>
    </submittedName>
</protein>
<feature type="signal peptide" evidence="2">
    <location>
        <begin position="1"/>
        <end position="16"/>
    </location>
</feature>
<feature type="domain" description="Cell-traversal protein for ookinetes and sporozoites" evidence="3">
    <location>
        <begin position="26"/>
        <end position="148"/>
    </location>
</feature>
<dbReference type="eggNOG" id="ENOG502QXFT">
    <property type="taxonomic scope" value="Eukaryota"/>
</dbReference>
<dbReference type="AlphaFoldDB" id="L0AZQ6"/>
<dbReference type="OrthoDB" id="361348at2759"/>
<evidence type="ECO:0000313" key="5">
    <source>
        <dbReference type="Proteomes" id="UP000031512"/>
    </source>
</evidence>